<evidence type="ECO:0008006" key="4">
    <source>
        <dbReference type="Google" id="ProtNLM"/>
    </source>
</evidence>
<dbReference type="Proteomes" id="UP001301350">
    <property type="component" value="Unassembled WGS sequence"/>
</dbReference>
<feature type="region of interest" description="Disordered" evidence="1">
    <location>
        <begin position="198"/>
        <end position="235"/>
    </location>
</feature>
<accession>A0AAV9IV96</accession>
<gene>
    <name evidence="2" type="ORF">CDCA_CDCA07G2045</name>
</gene>
<dbReference type="EMBL" id="JANCYW010000007">
    <property type="protein sequence ID" value="KAK4536020.1"/>
    <property type="molecule type" value="Genomic_DNA"/>
</dbReference>
<dbReference type="PANTHER" id="PTHR33524:SF1">
    <property type="entry name" value="SET DOMAIN-CONTAINING PROTEIN"/>
    <property type="match status" value="1"/>
</dbReference>
<evidence type="ECO:0000313" key="3">
    <source>
        <dbReference type="Proteomes" id="UP001301350"/>
    </source>
</evidence>
<sequence>MFTAWLRRMAARMPLPRDAARDTQRVLDVRQLYRLVGARVHGEHWAAQLPEPSTAAPPDAIRGKAGTAHDPAGKRAQWPPTEHLHEAVQGWVHAQVVDLLRYAHAASDTHPSTPWLPTVPRPPFRLSLQGSSAGAGSGMGVMLHGIASPGSVVALYPGIAYDTQTVQHMEGYPAISADNPFLMSRYDDVILDAKPSAASQMRPLPASLPQLPSSGVERSPQPAPPSALDADAMPAAPAPGEDVWAHLHPYALGHRVNHPPRGTSPNVMPCAFDYDVQRIEVALWRVIPNRNYRPHQQAADPDELTPWQMWRRRWAAAWESSSDADASCIRALVLVATRAVHDEELFLNYRYNPAARERGLLPDWYWDPDEAASRRRWAGG</sequence>
<feature type="compositionally biased region" description="Low complexity" evidence="1">
    <location>
        <begin position="226"/>
        <end position="235"/>
    </location>
</feature>
<feature type="compositionally biased region" description="Low complexity" evidence="1">
    <location>
        <begin position="203"/>
        <end position="214"/>
    </location>
</feature>
<dbReference type="PANTHER" id="PTHR33524">
    <property type="entry name" value="C5ORF35"/>
    <property type="match status" value="1"/>
</dbReference>
<dbReference type="InterPro" id="IPR040415">
    <property type="entry name" value="SETD9"/>
</dbReference>
<protein>
    <recommendedName>
        <fullName evidence="4">SET domain-containing protein</fullName>
    </recommendedName>
</protein>
<comment type="caution">
    <text evidence="2">The sequence shown here is derived from an EMBL/GenBank/DDBJ whole genome shotgun (WGS) entry which is preliminary data.</text>
</comment>
<proteinExistence type="predicted"/>
<evidence type="ECO:0000313" key="2">
    <source>
        <dbReference type="EMBL" id="KAK4536020.1"/>
    </source>
</evidence>
<evidence type="ECO:0000256" key="1">
    <source>
        <dbReference type="SAM" id="MobiDB-lite"/>
    </source>
</evidence>
<name>A0AAV9IV96_CYACA</name>
<dbReference type="AlphaFoldDB" id="A0AAV9IV96"/>
<reference evidence="2 3" key="1">
    <citation type="submission" date="2022-07" db="EMBL/GenBank/DDBJ databases">
        <title>Genome-wide signatures of adaptation to extreme environments.</title>
        <authorList>
            <person name="Cho C.H."/>
            <person name="Yoon H.S."/>
        </authorList>
    </citation>
    <scope>NUCLEOTIDE SEQUENCE [LARGE SCALE GENOMIC DNA]</scope>
    <source>
        <strain evidence="2 3">DBV 063 E5</strain>
    </source>
</reference>
<feature type="region of interest" description="Disordered" evidence="1">
    <location>
        <begin position="47"/>
        <end position="76"/>
    </location>
</feature>
<organism evidence="2 3">
    <name type="scientific">Cyanidium caldarium</name>
    <name type="common">Red alga</name>
    <dbReference type="NCBI Taxonomy" id="2771"/>
    <lineage>
        <taxon>Eukaryota</taxon>
        <taxon>Rhodophyta</taxon>
        <taxon>Bangiophyceae</taxon>
        <taxon>Cyanidiales</taxon>
        <taxon>Cyanidiaceae</taxon>
        <taxon>Cyanidium</taxon>
    </lineage>
</organism>
<keyword evidence="3" id="KW-1185">Reference proteome</keyword>